<protein>
    <submittedName>
        <fullName evidence="1">Auxin response factor 2A</fullName>
    </submittedName>
</protein>
<keyword evidence="2" id="KW-1185">Reference proteome</keyword>
<evidence type="ECO:0000313" key="1">
    <source>
        <dbReference type="EMBL" id="KAL2493982.1"/>
    </source>
</evidence>
<comment type="caution">
    <text evidence="1">The sequence shown here is derived from an EMBL/GenBank/DDBJ whole genome shotgun (WGS) entry which is preliminary data.</text>
</comment>
<sequence length="113" mass="12621">MPSGDHAGAIAKRRIQEHEEKFNSIGNTSSKVPFGLLLNLMGSSMKTHGQVADISYHTQVDMRYGGFRQYSMLPDHRCETLPGNWLMPPPISPYLQTPPAPSRELVPKSVFQL</sequence>
<evidence type="ECO:0000313" key="2">
    <source>
        <dbReference type="Proteomes" id="UP001604277"/>
    </source>
</evidence>
<gene>
    <name evidence="1" type="ORF">Fot_37739</name>
</gene>
<organism evidence="1 2">
    <name type="scientific">Forsythia ovata</name>
    <dbReference type="NCBI Taxonomy" id="205694"/>
    <lineage>
        <taxon>Eukaryota</taxon>
        <taxon>Viridiplantae</taxon>
        <taxon>Streptophyta</taxon>
        <taxon>Embryophyta</taxon>
        <taxon>Tracheophyta</taxon>
        <taxon>Spermatophyta</taxon>
        <taxon>Magnoliopsida</taxon>
        <taxon>eudicotyledons</taxon>
        <taxon>Gunneridae</taxon>
        <taxon>Pentapetalae</taxon>
        <taxon>asterids</taxon>
        <taxon>lamiids</taxon>
        <taxon>Lamiales</taxon>
        <taxon>Oleaceae</taxon>
        <taxon>Forsythieae</taxon>
        <taxon>Forsythia</taxon>
    </lineage>
</organism>
<name>A0ABD1RZY7_9LAMI</name>
<dbReference type="Proteomes" id="UP001604277">
    <property type="component" value="Unassembled WGS sequence"/>
</dbReference>
<accession>A0ABD1RZY7</accession>
<proteinExistence type="predicted"/>
<reference evidence="2" key="1">
    <citation type="submission" date="2024-07" db="EMBL/GenBank/DDBJ databases">
        <title>Two chromosome-level genome assemblies of Korean endemic species Abeliophyllum distichum and Forsythia ovata (Oleaceae).</title>
        <authorList>
            <person name="Jang H."/>
        </authorList>
    </citation>
    <scope>NUCLEOTIDE SEQUENCE [LARGE SCALE GENOMIC DNA]</scope>
</reference>
<dbReference type="AlphaFoldDB" id="A0ABD1RZY7"/>
<dbReference type="EMBL" id="JBFOLJ010000011">
    <property type="protein sequence ID" value="KAL2493982.1"/>
    <property type="molecule type" value="Genomic_DNA"/>
</dbReference>